<dbReference type="SUPFAM" id="SSF54211">
    <property type="entry name" value="Ribosomal protein S5 domain 2-like"/>
    <property type="match status" value="2"/>
</dbReference>
<feature type="domain" description="S1 motif" evidence="9">
    <location>
        <begin position="657"/>
        <end position="720"/>
    </location>
</feature>
<comment type="catalytic activity">
    <reaction evidence="8">
        <text>RNA(n+1) + phosphate = RNA(n) + a ribonucleoside 5'-diphosphate</text>
        <dbReference type="Rhea" id="RHEA:22096"/>
        <dbReference type="Rhea" id="RHEA-COMP:14527"/>
        <dbReference type="Rhea" id="RHEA-COMP:17342"/>
        <dbReference type="ChEBI" id="CHEBI:43474"/>
        <dbReference type="ChEBI" id="CHEBI:57930"/>
        <dbReference type="ChEBI" id="CHEBI:140395"/>
        <dbReference type="EC" id="2.7.7.8"/>
    </reaction>
</comment>
<evidence type="ECO:0000313" key="10">
    <source>
        <dbReference type="EMBL" id="EDM24224.1"/>
    </source>
</evidence>
<dbReference type="FunFam" id="3.30.1370.10:FF:000001">
    <property type="entry name" value="Polyribonucleotide nucleotidyltransferase"/>
    <property type="match status" value="1"/>
</dbReference>
<dbReference type="SMART" id="SM00322">
    <property type="entry name" value="KH"/>
    <property type="match status" value="1"/>
</dbReference>
<dbReference type="SUPFAM" id="SSF46915">
    <property type="entry name" value="Polynucleotide phosphorylase/guanosine pentaphosphate synthase (PNPase/GPSI), domain 3"/>
    <property type="match status" value="1"/>
</dbReference>
<dbReference type="Gene3D" id="3.30.230.70">
    <property type="entry name" value="GHMP Kinase, N-terminal domain"/>
    <property type="match status" value="2"/>
</dbReference>
<dbReference type="Gene3D" id="3.30.1370.10">
    <property type="entry name" value="K Homology domain, type 1"/>
    <property type="match status" value="1"/>
</dbReference>
<dbReference type="SUPFAM" id="SSF50249">
    <property type="entry name" value="Nucleic acid-binding proteins"/>
    <property type="match status" value="1"/>
</dbReference>
<dbReference type="PANTHER" id="PTHR11252">
    <property type="entry name" value="POLYRIBONUCLEOTIDE NUCLEOTIDYLTRANSFERASE"/>
    <property type="match status" value="1"/>
</dbReference>
<dbReference type="PANTHER" id="PTHR11252:SF0">
    <property type="entry name" value="POLYRIBONUCLEOTIDE NUCLEOTIDYLTRANSFERASE 1, MITOCHONDRIAL"/>
    <property type="match status" value="1"/>
</dbReference>
<keyword evidence="7 8" id="KW-0694">RNA-binding</keyword>
<sequence length="725" mass="81133">MSCEVDIKINGKEQKFILNKVARQADSSIWWQEGNTVMLATLTYNPDEVIEEDFVPLVVQYVERAYAVGKIPAGFVKREQKPGDFETLTARIVDRSLRPLFPKNFGYDTIITIMALSADEDSDLQVAAMNAAAACMYMSSLPFAKMVHGVRITRIDGEIIFNPTLSQLEKGDFNLFVTGTKDELLMIEYASQGQEEVEIIPVEDIMLDGVPVENTIIKYKTNEISEDELIEILKKAQEKIKEGAETYESALKNFVKEKIEFVERKEVDLTPYIKLIKEKYIDELREIIKHLSKSERDYLLKEFARKIAKTLNEEDNFEAILKAVKEVKREIVRGMILYEGIRADGRKLDEIRPISIETNVLPRAHGSCLFTRGQTQALAVATRGGDMDAQVYANLTDKEEKLEKFMLHYNFPAFAVGEAVRLGPPSRRELGHGNLAKRAIEPLLDPEFDETVRVVSEILESNGSSSMATICASSIALKAAKVPLLKLAAGIAMGLVSEGEKYAILTDIMGLEDHDGDMDFKVAGTWDGITAMQMDIKLGGIALDILKEALYQAREARAFILEKMENAVENIKYNEDVLPKSLSFKVEPDRIIDIIGTAGKTVKEIIAKFGITIDLDRETGKVKIFGDSHEQMQAAKDYILNVICKEDTPKIPEFEIGSILEGVIKRKVPFGLFVELAPDVEGLLHISKLNGKSLDDFEIGDKIKVKVLSQSGFKIELALVEDEDV</sequence>
<dbReference type="PIRSF" id="PIRSF005499">
    <property type="entry name" value="PNPase"/>
    <property type="match status" value="1"/>
</dbReference>
<dbReference type="InterPro" id="IPR012340">
    <property type="entry name" value="NA-bd_OB-fold"/>
</dbReference>
<accession>A0AAI9AIP4</accession>
<evidence type="ECO:0000256" key="4">
    <source>
        <dbReference type="ARBA" id="ARBA00022695"/>
    </source>
</evidence>
<dbReference type="InterPro" id="IPR004088">
    <property type="entry name" value="KH_dom_type_1"/>
</dbReference>
<dbReference type="InterPro" id="IPR012162">
    <property type="entry name" value="PNPase"/>
</dbReference>
<dbReference type="InterPro" id="IPR015847">
    <property type="entry name" value="ExoRNase_PH_dom2"/>
</dbReference>
<keyword evidence="6 8" id="KW-0460">Magnesium</keyword>
<dbReference type="GO" id="GO:0005829">
    <property type="term" value="C:cytosol"/>
    <property type="evidence" value="ECO:0007669"/>
    <property type="project" value="TreeGrafter"/>
</dbReference>
<keyword evidence="3 8" id="KW-0808">Transferase</keyword>
<dbReference type="Proteomes" id="UP000003288">
    <property type="component" value="Unassembled WGS sequence"/>
</dbReference>
<dbReference type="AlphaFoldDB" id="A0AAI9AIP4"/>
<dbReference type="Pfam" id="PF03725">
    <property type="entry name" value="RNase_PH_C"/>
    <property type="match status" value="1"/>
</dbReference>
<evidence type="ECO:0000256" key="3">
    <source>
        <dbReference type="ARBA" id="ARBA00022679"/>
    </source>
</evidence>
<evidence type="ECO:0000259" key="9">
    <source>
        <dbReference type="PROSITE" id="PS50126"/>
    </source>
</evidence>
<dbReference type="InterPro" id="IPR015848">
    <property type="entry name" value="PNPase_PH_RNA-bd_bac/org-type"/>
</dbReference>
<keyword evidence="4 8" id="KW-0548">Nucleotidyltransferase</keyword>
<dbReference type="Pfam" id="PF00575">
    <property type="entry name" value="S1"/>
    <property type="match status" value="1"/>
</dbReference>
<dbReference type="GO" id="GO:0000175">
    <property type="term" value="F:3'-5'-RNA exonuclease activity"/>
    <property type="evidence" value="ECO:0007669"/>
    <property type="project" value="TreeGrafter"/>
</dbReference>
<comment type="function">
    <text evidence="8">Involved in mRNA degradation. Catalyzes the phosphorolysis of single-stranded polyribonucleotides processively in the 3'- to 5'-direction.</text>
</comment>
<dbReference type="SUPFAM" id="SSF54791">
    <property type="entry name" value="Eukaryotic type KH-domain (KH-domain type I)"/>
    <property type="match status" value="1"/>
</dbReference>
<dbReference type="GO" id="GO:0004654">
    <property type="term" value="F:polyribonucleotide nucleotidyltransferase activity"/>
    <property type="evidence" value="ECO:0007669"/>
    <property type="project" value="UniProtKB-UniRule"/>
</dbReference>
<dbReference type="Pfam" id="PF01138">
    <property type="entry name" value="RNase_PH"/>
    <property type="match status" value="2"/>
</dbReference>
<feature type="binding site" evidence="8">
    <location>
        <position position="513"/>
    </location>
    <ligand>
        <name>Mg(2+)</name>
        <dbReference type="ChEBI" id="CHEBI:18420"/>
    </ligand>
</feature>
<dbReference type="NCBIfam" id="NF008805">
    <property type="entry name" value="PRK11824.1"/>
    <property type="match status" value="1"/>
</dbReference>
<dbReference type="SMART" id="SM00316">
    <property type="entry name" value="S1"/>
    <property type="match status" value="1"/>
</dbReference>
<protein>
    <recommendedName>
        <fullName evidence="8">Polyribonucleotide nucleotidyltransferase</fullName>
        <ecNumber evidence="8">2.7.7.8</ecNumber>
    </recommendedName>
    <alternativeName>
        <fullName evidence="8">Polynucleotide phosphorylase</fullName>
        <shortName evidence="8">PNPase</shortName>
    </alternativeName>
</protein>
<proteinExistence type="inferred from homology"/>
<dbReference type="CDD" id="cd11364">
    <property type="entry name" value="RNase_PH_PNPase_2"/>
    <property type="match status" value="1"/>
</dbReference>
<dbReference type="InterPro" id="IPR020568">
    <property type="entry name" value="Ribosomal_Su5_D2-typ_SF"/>
</dbReference>
<dbReference type="Pfam" id="PF03726">
    <property type="entry name" value="PNPase"/>
    <property type="match status" value="1"/>
</dbReference>
<evidence type="ECO:0000256" key="2">
    <source>
        <dbReference type="ARBA" id="ARBA00022490"/>
    </source>
</evidence>
<dbReference type="GO" id="GO:0006402">
    <property type="term" value="P:mRNA catabolic process"/>
    <property type="evidence" value="ECO:0007669"/>
    <property type="project" value="UniProtKB-UniRule"/>
</dbReference>
<dbReference type="Pfam" id="PF00013">
    <property type="entry name" value="KH_1"/>
    <property type="match status" value="1"/>
</dbReference>
<organism evidence="10 11">
    <name type="scientific">Caminibacter mediatlanticus TB-2</name>
    <dbReference type="NCBI Taxonomy" id="391592"/>
    <lineage>
        <taxon>Bacteria</taxon>
        <taxon>Pseudomonadati</taxon>
        <taxon>Campylobacterota</taxon>
        <taxon>Epsilonproteobacteria</taxon>
        <taxon>Nautiliales</taxon>
        <taxon>Nautiliaceae</taxon>
        <taxon>Caminibacter</taxon>
    </lineage>
</organism>
<evidence type="ECO:0000256" key="8">
    <source>
        <dbReference type="HAMAP-Rule" id="MF_01595"/>
    </source>
</evidence>
<comment type="similarity">
    <text evidence="1 8">Belongs to the polyribonucleotide nucleotidyltransferase family.</text>
</comment>
<keyword evidence="2 8" id="KW-0963">Cytoplasm</keyword>
<gene>
    <name evidence="8" type="primary">pnp</name>
    <name evidence="10" type="ORF">CMTB2_01873</name>
</gene>
<feature type="binding site" evidence="8">
    <location>
        <position position="519"/>
    </location>
    <ligand>
        <name>Mg(2+)</name>
        <dbReference type="ChEBI" id="CHEBI:18420"/>
    </ligand>
</feature>
<evidence type="ECO:0000256" key="5">
    <source>
        <dbReference type="ARBA" id="ARBA00022723"/>
    </source>
</evidence>
<dbReference type="PROSITE" id="PS50126">
    <property type="entry name" value="S1"/>
    <property type="match status" value="1"/>
</dbReference>
<evidence type="ECO:0000313" key="11">
    <source>
        <dbReference type="Proteomes" id="UP000003288"/>
    </source>
</evidence>
<dbReference type="SUPFAM" id="SSF55666">
    <property type="entry name" value="Ribonuclease PH domain 2-like"/>
    <property type="match status" value="2"/>
</dbReference>
<comment type="cofactor">
    <cofactor evidence="8">
        <name>Mg(2+)</name>
        <dbReference type="ChEBI" id="CHEBI:18420"/>
    </cofactor>
</comment>
<dbReference type="InterPro" id="IPR036456">
    <property type="entry name" value="PNPase_PH_RNA-bd_sf"/>
</dbReference>
<dbReference type="InterPro" id="IPR001247">
    <property type="entry name" value="ExoRNase_PH_dom1"/>
</dbReference>
<dbReference type="InterPro" id="IPR003029">
    <property type="entry name" value="S1_domain"/>
</dbReference>
<dbReference type="PROSITE" id="PS50084">
    <property type="entry name" value="KH_TYPE_1"/>
    <property type="match status" value="1"/>
</dbReference>
<reference evidence="10 11" key="1">
    <citation type="journal article" date="2011" name="Stand. Genomic Sci.">
        <title>Draft genome sequence of Caminibacter mediatlanticus strain TB-2, an epsilonproteobacterium isolated from a deep-sea hydrothermal vent.</title>
        <authorList>
            <person name="Giovannelli D."/>
            <person name="Ferriera S."/>
            <person name="Johnson J."/>
            <person name="Kravitz S."/>
            <person name="Perez-Rodriguez I."/>
            <person name="Ricci J."/>
            <person name="O'Brien C."/>
            <person name="Voordeckers J.W."/>
            <person name="Bini E."/>
            <person name="Vetriani C."/>
        </authorList>
    </citation>
    <scope>NUCLEOTIDE SEQUENCE [LARGE SCALE GENOMIC DNA]</scope>
    <source>
        <strain evidence="10 11">TB-2</strain>
    </source>
</reference>
<dbReference type="GO" id="GO:0000287">
    <property type="term" value="F:magnesium ion binding"/>
    <property type="evidence" value="ECO:0007669"/>
    <property type="project" value="UniProtKB-UniRule"/>
</dbReference>
<keyword evidence="5 8" id="KW-0479">Metal-binding</keyword>
<dbReference type="RefSeq" id="WP_007472963.1">
    <property type="nucleotide sequence ID" value="NZ_ABCJ01000001.1"/>
</dbReference>
<evidence type="ECO:0000256" key="1">
    <source>
        <dbReference type="ARBA" id="ARBA00007404"/>
    </source>
</evidence>
<evidence type="ECO:0000256" key="7">
    <source>
        <dbReference type="ARBA" id="ARBA00022884"/>
    </source>
</evidence>
<dbReference type="InterPro" id="IPR027408">
    <property type="entry name" value="PNPase/RNase_PH_dom_sf"/>
</dbReference>
<comment type="subcellular location">
    <subcellularLocation>
        <location evidence="8">Cytoplasm</location>
    </subcellularLocation>
</comment>
<dbReference type="InterPro" id="IPR036612">
    <property type="entry name" value="KH_dom_type_1_sf"/>
</dbReference>
<comment type="caution">
    <text evidence="10">The sequence shown here is derived from an EMBL/GenBank/DDBJ whole genome shotgun (WGS) entry which is preliminary data.</text>
</comment>
<evidence type="ECO:0000256" key="6">
    <source>
        <dbReference type="ARBA" id="ARBA00022842"/>
    </source>
</evidence>
<dbReference type="CDD" id="cd02393">
    <property type="entry name" value="KH-I_PNPase"/>
    <property type="match status" value="1"/>
</dbReference>
<dbReference type="Gene3D" id="2.40.50.140">
    <property type="entry name" value="Nucleic acid-binding proteins"/>
    <property type="match status" value="1"/>
</dbReference>
<dbReference type="InterPro" id="IPR004087">
    <property type="entry name" value="KH_dom"/>
</dbReference>
<dbReference type="EC" id="2.7.7.8" evidence="8"/>
<name>A0AAI9AIP4_9BACT</name>
<dbReference type="FunFam" id="3.30.230.70:FF:000029">
    <property type="entry name" value="Polyribonucleotide nucleotidyltransferase"/>
    <property type="match status" value="1"/>
</dbReference>
<dbReference type="HAMAP" id="MF_01595">
    <property type="entry name" value="PNPase"/>
    <property type="match status" value="1"/>
</dbReference>
<dbReference type="EMBL" id="ABCJ01000001">
    <property type="protein sequence ID" value="EDM24224.1"/>
    <property type="molecule type" value="Genomic_DNA"/>
</dbReference>
<dbReference type="GO" id="GO:0003723">
    <property type="term" value="F:RNA binding"/>
    <property type="evidence" value="ECO:0007669"/>
    <property type="project" value="UniProtKB-UniRule"/>
</dbReference>
<dbReference type="GO" id="GO:0006396">
    <property type="term" value="P:RNA processing"/>
    <property type="evidence" value="ECO:0007669"/>
    <property type="project" value="InterPro"/>
</dbReference>
<dbReference type="InterPro" id="IPR036345">
    <property type="entry name" value="ExoRNase_PH_dom2_sf"/>
</dbReference>